<dbReference type="GO" id="GO:0005829">
    <property type="term" value="C:cytosol"/>
    <property type="evidence" value="ECO:0007669"/>
    <property type="project" value="TreeGrafter"/>
</dbReference>
<evidence type="ECO:0000313" key="7">
    <source>
        <dbReference type="EMBL" id="CAA6827061.1"/>
    </source>
</evidence>
<organism evidence="7">
    <name type="scientific">uncultured Thiotrichaceae bacterium</name>
    <dbReference type="NCBI Taxonomy" id="298394"/>
    <lineage>
        <taxon>Bacteria</taxon>
        <taxon>Pseudomonadati</taxon>
        <taxon>Pseudomonadota</taxon>
        <taxon>Gammaproteobacteria</taxon>
        <taxon>Thiotrichales</taxon>
        <taxon>Thiotrichaceae</taxon>
        <taxon>environmental samples</taxon>
    </lineage>
</organism>
<dbReference type="InterPro" id="IPR011008">
    <property type="entry name" value="Dimeric_a/b-barrel"/>
</dbReference>
<evidence type="ECO:0000259" key="6">
    <source>
        <dbReference type="Pfam" id="PF20628"/>
    </source>
</evidence>
<reference evidence="7" key="1">
    <citation type="submission" date="2020-01" db="EMBL/GenBank/DDBJ databases">
        <authorList>
            <person name="Meier V. D."/>
            <person name="Meier V D."/>
        </authorList>
    </citation>
    <scope>NUCLEOTIDE SEQUENCE</scope>
    <source>
        <strain evidence="7">HLG_WM_MAG_07</strain>
    </source>
</reference>
<dbReference type="GO" id="GO:0046872">
    <property type="term" value="F:metal ion binding"/>
    <property type="evidence" value="ECO:0007669"/>
    <property type="project" value="UniProtKB-KW"/>
</dbReference>
<dbReference type="PANTHER" id="PTHR30521">
    <property type="entry name" value="DEFERROCHELATASE/PEROXIDASE"/>
    <property type="match status" value="1"/>
</dbReference>
<evidence type="ECO:0000256" key="1">
    <source>
        <dbReference type="ARBA" id="ARBA00001970"/>
    </source>
</evidence>
<proteinExistence type="predicted"/>
<evidence type="ECO:0000256" key="5">
    <source>
        <dbReference type="ARBA" id="ARBA00023004"/>
    </source>
</evidence>
<dbReference type="PROSITE" id="PS51404">
    <property type="entry name" value="DYP_PEROXIDASE"/>
    <property type="match status" value="1"/>
</dbReference>
<dbReference type="InterPro" id="IPR006314">
    <property type="entry name" value="Dyp_peroxidase"/>
</dbReference>
<evidence type="ECO:0000256" key="4">
    <source>
        <dbReference type="ARBA" id="ARBA00023002"/>
    </source>
</evidence>
<protein>
    <submittedName>
        <fullName evidence="7">Peroxidase</fullName>
    </submittedName>
</protein>
<evidence type="ECO:0000256" key="3">
    <source>
        <dbReference type="ARBA" id="ARBA00022723"/>
    </source>
</evidence>
<dbReference type="SUPFAM" id="SSF54909">
    <property type="entry name" value="Dimeric alpha+beta barrel"/>
    <property type="match status" value="1"/>
</dbReference>
<feature type="domain" description="Dyp-type peroxidase C-terminal" evidence="6">
    <location>
        <begin position="124"/>
        <end position="281"/>
    </location>
</feature>
<keyword evidence="4" id="KW-0560">Oxidoreductase</keyword>
<accession>A0A6S6TWY8</accession>
<dbReference type="NCBIfam" id="TIGR01413">
    <property type="entry name" value="Dyp_perox_fam"/>
    <property type="match status" value="1"/>
</dbReference>
<dbReference type="AlphaFoldDB" id="A0A6S6TWY8"/>
<keyword evidence="5" id="KW-0408">Iron</keyword>
<name>A0A6S6TWY8_9GAMM</name>
<gene>
    <name evidence="7" type="ORF">HELGO_WM8343</name>
</gene>
<dbReference type="GO" id="GO:0020037">
    <property type="term" value="F:heme binding"/>
    <property type="evidence" value="ECO:0007669"/>
    <property type="project" value="InterPro"/>
</dbReference>
<dbReference type="PANTHER" id="PTHR30521:SF0">
    <property type="entry name" value="DYP-TYPE PEROXIDASE FAMILY PROTEIN"/>
    <property type="match status" value="1"/>
</dbReference>
<comment type="cofactor">
    <cofactor evidence="1">
        <name>heme b</name>
        <dbReference type="ChEBI" id="CHEBI:60344"/>
    </cofactor>
</comment>
<keyword evidence="2 7" id="KW-0575">Peroxidase</keyword>
<keyword evidence="3" id="KW-0479">Metal-binding</keyword>
<evidence type="ECO:0000256" key="2">
    <source>
        <dbReference type="ARBA" id="ARBA00022559"/>
    </source>
</evidence>
<dbReference type="InterPro" id="IPR048328">
    <property type="entry name" value="Dyp_perox_C"/>
</dbReference>
<dbReference type="GO" id="GO:0004601">
    <property type="term" value="F:peroxidase activity"/>
    <property type="evidence" value="ECO:0007669"/>
    <property type="project" value="UniProtKB-KW"/>
</dbReference>
<dbReference type="EMBL" id="CACVAY010000139">
    <property type="protein sequence ID" value="CAA6827061.1"/>
    <property type="molecule type" value="Genomic_DNA"/>
</dbReference>
<dbReference type="Pfam" id="PF20628">
    <property type="entry name" value="Dyp_perox_C"/>
    <property type="match status" value="1"/>
</dbReference>
<sequence>MNAQQGIIEEIPTLSRYQFYRMLPDASPLAAITMLATFAAKENIVIGFGQSLLHFLDVSVPSMRNMPEFEGKGIDVPTTPFALWCWIRGDDRGELLHKARMVRQTLADSFVVDKVVDAFSYKKNKDLTGYEDGTENPEGEDALKAAFTKSDIDGLGGSSFVAVQQWMHDLDAFDALTPQQQDHTFGRDRISNEELDDAPESAHVKRAEQENFDPPAFMLRRSMPWADGDSEGLVFVSFGCSFDAFEAVMQRMVGYDDGVKDALFTISHPVTGSYFWCPPVHEGEIDLRLLSKQNI</sequence>